<name>A0A7V6P8P3_9HYPH</name>
<comment type="caution">
    <text evidence="1">The sequence shown here is derived from an EMBL/GenBank/DDBJ whole genome shotgun (WGS) entry which is preliminary data.</text>
</comment>
<dbReference type="AlphaFoldDB" id="A0A7V6P8P3"/>
<accession>A0A7V6P8P3</accession>
<dbReference type="EMBL" id="DUMN01000073">
    <property type="protein sequence ID" value="HHV66469.1"/>
    <property type="molecule type" value="Genomic_DNA"/>
</dbReference>
<evidence type="ECO:0000313" key="1">
    <source>
        <dbReference type="EMBL" id="HHV66469.1"/>
    </source>
</evidence>
<sequence length="92" mass="10753">MSTIPVRNIRVIEVIDPYNSDIERFLAFDYRGRNAAEYLCFDGTICTDEEDSHVFGTFFTDADVREIWKQLNAWLAKNPQENRMPIYYPPAA</sequence>
<reference evidence="1 2" key="1">
    <citation type="journal article" date="2020" name="Biotechnol. Biofuels">
        <title>New insights from the biogas microbiome by comprehensive genome-resolved metagenomics of nearly 1600 species originating from multiple anaerobic digesters.</title>
        <authorList>
            <person name="Campanaro S."/>
            <person name="Treu L."/>
            <person name="Rodriguez-R L.M."/>
            <person name="Kovalovszki A."/>
            <person name="Ziels R.M."/>
            <person name="Maus I."/>
            <person name="Zhu X."/>
            <person name="Kougias P.G."/>
            <person name="Basile A."/>
            <person name="Luo G."/>
            <person name="Schluter A."/>
            <person name="Konstantinidis K.T."/>
            <person name="Angelidaki I."/>
        </authorList>
    </citation>
    <scope>NUCLEOTIDE SEQUENCE [LARGE SCALE GENOMIC DNA]</scope>
    <source>
        <strain evidence="1">AS04akNAM_66</strain>
    </source>
</reference>
<dbReference type="Proteomes" id="UP000551563">
    <property type="component" value="Unassembled WGS sequence"/>
</dbReference>
<gene>
    <name evidence="1" type="ORF">GXX48_02290</name>
</gene>
<protein>
    <submittedName>
        <fullName evidence="1">Uncharacterized protein</fullName>
    </submittedName>
</protein>
<evidence type="ECO:0000313" key="2">
    <source>
        <dbReference type="Proteomes" id="UP000551563"/>
    </source>
</evidence>
<organism evidence="1 2">
    <name type="scientific">Brucella intermedia</name>
    <dbReference type="NCBI Taxonomy" id="94625"/>
    <lineage>
        <taxon>Bacteria</taxon>
        <taxon>Pseudomonadati</taxon>
        <taxon>Pseudomonadota</taxon>
        <taxon>Alphaproteobacteria</taxon>
        <taxon>Hyphomicrobiales</taxon>
        <taxon>Brucellaceae</taxon>
        <taxon>Brucella/Ochrobactrum group</taxon>
        <taxon>Brucella</taxon>
    </lineage>
</organism>
<proteinExistence type="predicted"/>